<dbReference type="PANTHER" id="PTHR11352:SF0">
    <property type="entry name" value="PROLIFERATING CELL NUCLEAR ANTIGEN"/>
    <property type="match status" value="1"/>
</dbReference>
<dbReference type="InterPro" id="IPR046938">
    <property type="entry name" value="DNA_clamp_sf"/>
</dbReference>
<evidence type="ECO:0000256" key="3">
    <source>
        <dbReference type="ARBA" id="ARBA00023125"/>
    </source>
</evidence>
<evidence type="ECO:0000313" key="10">
    <source>
        <dbReference type="Proteomes" id="UP000010469"/>
    </source>
</evidence>
<evidence type="ECO:0000256" key="1">
    <source>
        <dbReference type="ARBA" id="ARBA00010462"/>
    </source>
</evidence>
<name>L0AAW6_CALLD</name>
<dbReference type="GO" id="GO:0030337">
    <property type="term" value="F:DNA polymerase processivity factor activity"/>
    <property type="evidence" value="ECO:0007669"/>
    <property type="project" value="UniProtKB-UniRule"/>
</dbReference>
<dbReference type="GO" id="GO:0006272">
    <property type="term" value="P:leading strand elongation"/>
    <property type="evidence" value="ECO:0007669"/>
    <property type="project" value="TreeGrafter"/>
</dbReference>
<comment type="function">
    <text evidence="6">Sliding clamp subunit. Responsible for tethering the catalytic subunit of DNA polymerase to DNA during high-speed replication.</text>
</comment>
<dbReference type="NCBIfam" id="NF002221">
    <property type="entry name" value="PRK01115.1-4"/>
    <property type="match status" value="1"/>
</dbReference>
<dbReference type="InParanoid" id="L0AAW6"/>
<evidence type="ECO:0000313" key="9">
    <source>
        <dbReference type="EMBL" id="AFZ70165.1"/>
    </source>
</evidence>
<sequence length="250" mass="28515">MKIVKIKFKEPRTWRYIIGSIEKIIDEGVFTINEEGLHFRALDTSRIVMIDFIYPKSSFEEFDVDKEENIGVSFSTLSDILKRAEKDDELEMISDENSITLKYIGKGERLFKIPQISLSQDKLPEPKITFTVKAKLTNNTFIDIINDIEAIGESITIRADDNENKLIITGKGDIESAEIELSLEKQNLIELSIDSPDSSTYSIEYLSDMLMAAKEADLITLMYSQDAPAKIDMEYQNGGRITFYISPRID</sequence>
<feature type="domain" description="Proliferating cell nuclear antigen PCNA N-terminal" evidence="7">
    <location>
        <begin position="6"/>
        <end position="109"/>
    </location>
</feature>
<organism evidence="9 10">
    <name type="scientific">Caldisphaera lagunensis (strain DSM 15908 / JCM 11604 / ANMR 0165 / IC-154)</name>
    <dbReference type="NCBI Taxonomy" id="1056495"/>
    <lineage>
        <taxon>Archaea</taxon>
        <taxon>Thermoproteota</taxon>
        <taxon>Thermoprotei</taxon>
        <taxon>Acidilobales</taxon>
        <taxon>Caldisphaeraceae</taxon>
        <taxon>Caldisphaera</taxon>
    </lineage>
</organism>
<evidence type="ECO:0000259" key="8">
    <source>
        <dbReference type="Pfam" id="PF02747"/>
    </source>
</evidence>
<keyword evidence="2 4" id="KW-0235">DNA replication</keyword>
<dbReference type="Pfam" id="PF00705">
    <property type="entry name" value="PCNA_N"/>
    <property type="match status" value="1"/>
</dbReference>
<dbReference type="PRINTS" id="PR00339">
    <property type="entry name" value="PCNACYCLIN"/>
</dbReference>
<dbReference type="InterPro" id="IPR000730">
    <property type="entry name" value="Pr_cel_nuc_antig"/>
</dbReference>
<proteinExistence type="inferred from homology"/>
<keyword evidence="3 4" id="KW-0238">DNA-binding</keyword>
<dbReference type="PANTHER" id="PTHR11352">
    <property type="entry name" value="PROLIFERATING CELL NUCLEAR ANTIGEN"/>
    <property type="match status" value="1"/>
</dbReference>
<comment type="subunit">
    <text evidence="4">Homotrimer. The subunits circularize to form a toroid; DNA passes through its center. Replication factor C (RFC) is required to load the toroid on the DNA.</text>
</comment>
<dbReference type="InterPro" id="IPR022649">
    <property type="entry name" value="Pr_cel_nuc_antig_C"/>
</dbReference>
<dbReference type="Proteomes" id="UP000010469">
    <property type="component" value="Chromosome"/>
</dbReference>
<evidence type="ECO:0000256" key="2">
    <source>
        <dbReference type="ARBA" id="ARBA00022705"/>
    </source>
</evidence>
<dbReference type="EMBL" id="CP003378">
    <property type="protein sequence ID" value="AFZ70165.1"/>
    <property type="molecule type" value="Genomic_DNA"/>
</dbReference>
<dbReference type="CDD" id="cd00577">
    <property type="entry name" value="PCNA"/>
    <property type="match status" value="1"/>
</dbReference>
<protein>
    <recommendedName>
        <fullName evidence="4">DNA polymerase sliding clamp</fullName>
    </recommendedName>
    <alternativeName>
        <fullName evidence="4">Proliferating cell nuclear antigen homolog</fullName>
        <shortName evidence="4">PCNA</shortName>
    </alternativeName>
</protein>
<dbReference type="InterPro" id="IPR022648">
    <property type="entry name" value="Pr_cel_nuc_antig_N"/>
</dbReference>
<dbReference type="Gene3D" id="3.70.10.10">
    <property type="match status" value="1"/>
</dbReference>
<dbReference type="KEGG" id="clg:Calag_0394"/>
<dbReference type="HAMAP" id="MF_00317">
    <property type="entry name" value="DNApol_clamp_arch"/>
    <property type="match status" value="1"/>
</dbReference>
<evidence type="ECO:0000256" key="4">
    <source>
        <dbReference type="HAMAP-Rule" id="MF_00317"/>
    </source>
</evidence>
<reference evidence="10" key="1">
    <citation type="submission" date="2012-03" db="EMBL/GenBank/DDBJ databases">
        <title>Complete genome of Caldisphaera lagunensis DSM 15908.</title>
        <authorList>
            <person name="Lucas S."/>
            <person name="Copeland A."/>
            <person name="Lapidus A."/>
            <person name="Glavina del Rio T."/>
            <person name="Dalin E."/>
            <person name="Tice H."/>
            <person name="Bruce D."/>
            <person name="Goodwin L."/>
            <person name="Pitluck S."/>
            <person name="Peters L."/>
            <person name="Mikhailova N."/>
            <person name="Teshima H."/>
            <person name="Kyrpides N."/>
            <person name="Mavromatis K."/>
            <person name="Ivanova N."/>
            <person name="Brettin T."/>
            <person name="Detter J.C."/>
            <person name="Han C."/>
            <person name="Larimer F."/>
            <person name="Land M."/>
            <person name="Hauser L."/>
            <person name="Markowitz V."/>
            <person name="Cheng J.-F."/>
            <person name="Hugenholtz P."/>
            <person name="Woyke T."/>
            <person name="Wu D."/>
            <person name="Spring S."/>
            <person name="Schroeder M."/>
            <person name="Brambilla E."/>
            <person name="Klenk H.-P."/>
            <person name="Eisen J.A."/>
        </authorList>
    </citation>
    <scope>NUCLEOTIDE SEQUENCE [LARGE SCALE GENOMIC DNA]</scope>
    <source>
        <strain evidence="10">DSM 15908 / JCM 11604 / IC-154</strain>
    </source>
</reference>
<evidence type="ECO:0000259" key="7">
    <source>
        <dbReference type="Pfam" id="PF00705"/>
    </source>
</evidence>
<dbReference type="AlphaFoldDB" id="L0AAW6"/>
<dbReference type="NCBIfam" id="TIGR00590">
    <property type="entry name" value="pcna"/>
    <property type="match status" value="1"/>
</dbReference>
<dbReference type="SUPFAM" id="SSF55979">
    <property type="entry name" value="DNA clamp"/>
    <property type="match status" value="2"/>
</dbReference>
<dbReference type="FunCoup" id="L0AAW6">
    <property type="interactions" value="58"/>
</dbReference>
<dbReference type="eggNOG" id="arCOG00488">
    <property type="taxonomic scope" value="Archaea"/>
</dbReference>
<comment type="similarity">
    <text evidence="1 4 5">Belongs to the PCNA family.</text>
</comment>
<evidence type="ECO:0000256" key="6">
    <source>
        <dbReference type="RuleBase" id="RU003673"/>
    </source>
</evidence>
<comment type="function">
    <text evidence="4">Sliding clamp subunit that acts as a moving platform for DNA processing. Responsible for tethering the catalytic subunit of DNA polymerase and other proteins to DNA during high-speed replication.</text>
</comment>
<evidence type="ECO:0000256" key="5">
    <source>
        <dbReference type="RuleBase" id="RU003671"/>
    </source>
</evidence>
<dbReference type="Pfam" id="PF02747">
    <property type="entry name" value="PCNA_C"/>
    <property type="match status" value="1"/>
</dbReference>
<dbReference type="GO" id="GO:0003677">
    <property type="term" value="F:DNA binding"/>
    <property type="evidence" value="ECO:0007669"/>
    <property type="project" value="UniProtKB-UniRule"/>
</dbReference>
<dbReference type="HOGENOM" id="CLU_043978_1_0_2"/>
<dbReference type="STRING" id="1056495.Calag_0394"/>
<accession>L0AAW6</accession>
<gene>
    <name evidence="4" type="primary">pcn</name>
    <name evidence="9" type="ordered locus">Calag_0394</name>
</gene>
<feature type="domain" description="Proliferating cell nuclear antigen PCNA C-terminal" evidence="8">
    <location>
        <begin position="129"/>
        <end position="247"/>
    </location>
</feature>
<keyword evidence="10" id="KW-1185">Reference proteome</keyword>
<dbReference type="GO" id="GO:0006275">
    <property type="term" value="P:regulation of DNA replication"/>
    <property type="evidence" value="ECO:0007669"/>
    <property type="project" value="UniProtKB-UniRule"/>
</dbReference>